<dbReference type="eggNOG" id="ENOG502QUZK">
    <property type="taxonomic scope" value="Eukaryota"/>
</dbReference>
<accession>T0PWY0</accession>
<reference evidence="7 8" key="1">
    <citation type="submission" date="2012-04" db="EMBL/GenBank/DDBJ databases">
        <title>The Genome Sequence of Saprolegnia declina VS20.</title>
        <authorList>
            <consortium name="The Broad Institute Genome Sequencing Platform"/>
            <person name="Russ C."/>
            <person name="Nusbaum C."/>
            <person name="Tyler B."/>
            <person name="van West P."/>
            <person name="Dieguez-Uribeondo J."/>
            <person name="de Bruijn I."/>
            <person name="Tripathy S."/>
            <person name="Jiang R."/>
            <person name="Young S.K."/>
            <person name="Zeng Q."/>
            <person name="Gargeya S."/>
            <person name="Fitzgerald M."/>
            <person name="Haas B."/>
            <person name="Abouelleil A."/>
            <person name="Alvarado L."/>
            <person name="Arachchi H.M."/>
            <person name="Berlin A."/>
            <person name="Chapman S.B."/>
            <person name="Goldberg J."/>
            <person name="Griggs A."/>
            <person name="Gujja S."/>
            <person name="Hansen M."/>
            <person name="Howarth C."/>
            <person name="Imamovic A."/>
            <person name="Larimer J."/>
            <person name="McCowen C."/>
            <person name="Montmayeur A."/>
            <person name="Murphy C."/>
            <person name="Neiman D."/>
            <person name="Pearson M."/>
            <person name="Priest M."/>
            <person name="Roberts A."/>
            <person name="Saif S."/>
            <person name="Shea T."/>
            <person name="Sisk P."/>
            <person name="Sykes S."/>
            <person name="Wortman J."/>
            <person name="Nusbaum C."/>
            <person name="Birren B."/>
        </authorList>
    </citation>
    <scope>NUCLEOTIDE SEQUENCE [LARGE SCALE GENOMIC DNA]</scope>
    <source>
        <strain evidence="7 8">VS20</strain>
    </source>
</reference>
<dbReference type="OMA" id="CFKLYPW"/>
<dbReference type="GO" id="GO:0046872">
    <property type="term" value="F:metal ion binding"/>
    <property type="evidence" value="ECO:0007669"/>
    <property type="project" value="UniProtKB-KW"/>
</dbReference>
<keyword evidence="8" id="KW-1185">Reference proteome</keyword>
<sequence>MLPFPNFHFDPQATSTSTSSMASNSTNSMMTCPCPLTACNTLSDNNQAPKAKLTKRPSKTVVCLRETTAFKLSEVEPATKTSSMSKTSTPSAVCTCTCNCFNAVASDIEVHSVNVDMAHDAWLDTTRPYVPVYQELVGAQLSPTPSATYYTLTESGHRGLEVATDQLHEMFYKATEYVLEHEAEVGPFFHIPSSLWPKIRASWAQSKHDIISGRFDFALTNEGIKVYEYNADSASCLLECGYTQDAWSNGAGINSVGRSSSHTLFAQLVAAWKGKTLDGPLHLMCDNDLEERYHAMYMQSAAEAAGIPCHLLIGLDGITSTDDGRYFDANHREIRNVWKTWCWRTVMNQVEAAESGNLPATGFRLMDLLLDENVRVFEPLWTLLAGSKAILPILSTLYPTNPFLLKSSFEEKDVATSGRGYVAKPVMGRTGSNISLYSASHELLNETGGRWVDDTIVYQELAMLPKYKDQFVQVNTWAINGRFGGTVLRQDASSIIGLNSEIPSLRIVPNPTEAVA</sequence>
<evidence type="ECO:0000256" key="4">
    <source>
        <dbReference type="ARBA" id="ARBA00022840"/>
    </source>
</evidence>
<evidence type="ECO:0000259" key="6">
    <source>
        <dbReference type="Pfam" id="PF03738"/>
    </source>
</evidence>
<feature type="domain" description="Glutathionylspermidine synthase pre-ATP-grasp-like" evidence="6">
    <location>
        <begin position="148"/>
        <end position="501"/>
    </location>
</feature>
<evidence type="ECO:0000256" key="5">
    <source>
        <dbReference type="ARBA" id="ARBA00022842"/>
    </source>
</evidence>
<dbReference type="SUPFAM" id="SSF52440">
    <property type="entry name" value="PreATP-grasp domain"/>
    <property type="match status" value="1"/>
</dbReference>
<organism evidence="7 8">
    <name type="scientific">Saprolegnia diclina (strain VS20)</name>
    <dbReference type="NCBI Taxonomy" id="1156394"/>
    <lineage>
        <taxon>Eukaryota</taxon>
        <taxon>Sar</taxon>
        <taxon>Stramenopiles</taxon>
        <taxon>Oomycota</taxon>
        <taxon>Saprolegniomycetes</taxon>
        <taxon>Saprolegniales</taxon>
        <taxon>Saprolegniaceae</taxon>
        <taxon>Saprolegnia</taxon>
    </lineage>
</organism>
<dbReference type="RefSeq" id="XP_008616571.1">
    <property type="nucleotide sequence ID" value="XM_008618349.1"/>
</dbReference>
<evidence type="ECO:0000256" key="1">
    <source>
        <dbReference type="ARBA" id="ARBA00022598"/>
    </source>
</evidence>
<keyword evidence="2" id="KW-0479">Metal-binding</keyword>
<dbReference type="GO" id="GO:0016874">
    <property type="term" value="F:ligase activity"/>
    <property type="evidence" value="ECO:0007669"/>
    <property type="project" value="UniProtKB-KW"/>
</dbReference>
<dbReference type="STRING" id="1156394.T0PWY0"/>
<name>T0PWY0_SAPDV</name>
<keyword evidence="3" id="KW-0547">Nucleotide-binding</keyword>
<dbReference type="VEuPathDB" id="FungiDB:SDRG_12284"/>
<dbReference type="InterPro" id="IPR016185">
    <property type="entry name" value="PreATP-grasp_dom_sf"/>
</dbReference>
<dbReference type="OrthoDB" id="64566at2759"/>
<dbReference type="AlphaFoldDB" id="T0PWY0"/>
<dbReference type="GO" id="GO:0005524">
    <property type="term" value="F:ATP binding"/>
    <property type="evidence" value="ECO:0007669"/>
    <property type="project" value="UniProtKB-KW"/>
</dbReference>
<proteinExistence type="predicted"/>
<keyword evidence="5" id="KW-0460">Magnesium</keyword>
<dbReference type="Gene3D" id="3.30.1490.330">
    <property type="match status" value="1"/>
</dbReference>
<keyword evidence="4" id="KW-0067">ATP-binding</keyword>
<evidence type="ECO:0000256" key="2">
    <source>
        <dbReference type="ARBA" id="ARBA00022723"/>
    </source>
</evidence>
<evidence type="ECO:0000313" key="8">
    <source>
        <dbReference type="Proteomes" id="UP000030762"/>
    </source>
</evidence>
<dbReference type="Pfam" id="PF03738">
    <property type="entry name" value="GSP_synth"/>
    <property type="match status" value="1"/>
</dbReference>
<dbReference type="GeneID" id="19953011"/>
<evidence type="ECO:0000256" key="3">
    <source>
        <dbReference type="ARBA" id="ARBA00022741"/>
    </source>
</evidence>
<dbReference type="Proteomes" id="UP000030762">
    <property type="component" value="Unassembled WGS sequence"/>
</dbReference>
<evidence type="ECO:0000313" key="7">
    <source>
        <dbReference type="EMBL" id="EQC30004.1"/>
    </source>
</evidence>
<keyword evidence="1" id="KW-0436">Ligase</keyword>
<dbReference type="EMBL" id="JH767179">
    <property type="protein sequence ID" value="EQC30004.1"/>
    <property type="molecule type" value="Genomic_DNA"/>
</dbReference>
<dbReference type="InParanoid" id="T0PWY0"/>
<protein>
    <recommendedName>
        <fullName evidence="6">Glutathionylspermidine synthase pre-ATP-grasp-like domain-containing protein</fullName>
    </recommendedName>
</protein>
<dbReference type="InterPro" id="IPR005494">
    <property type="entry name" value="GSPS_pre-ATP-grasp-like_dom"/>
</dbReference>
<dbReference type="SUPFAM" id="SSF56059">
    <property type="entry name" value="Glutathione synthetase ATP-binding domain-like"/>
    <property type="match status" value="1"/>
</dbReference>
<gene>
    <name evidence="7" type="ORF">SDRG_12284</name>
</gene>